<dbReference type="Pfam" id="PF08842">
    <property type="entry name" value="Mfa2"/>
    <property type="match status" value="1"/>
</dbReference>
<protein>
    <recommendedName>
        <fullName evidence="4">Fimbrillin-A associated anchor protein Mfa1 and Mfa2</fullName>
    </recommendedName>
</protein>
<evidence type="ECO:0000256" key="1">
    <source>
        <dbReference type="ARBA" id="ARBA00007248"/>
    </source>
</evidence>
<keyword evidence="3" id="KW-1185">Reference proteome</keyword>
<dbReference type="Proteomes" id="UP000597338">
    <property type="component" value="Unassembled WGS sequence"/>
</dbReference>
<comment type="caution">
    <text evidence="2">The sequence shown here is derived from an EMBL/GenBank/DDBJ whole genome shotgun (WGS) entry which is preliminary data.</text>
</comment>
<sequence length="290" mass="32458">MLVLILTSCIKEDLEICLPQPVVIAFSFISSQKCAEDPIIPTDLNRLTVFLFDHNGRFMQQVDTIPTGSSYQVELSLVPAYYQFVAVAGFDNDQLRGAPFVPGVTNIRDAAVSSYLEQRNGSLLSAERVLYLGNDTLTVQPETQGQELSVTLVQQTKTLNVTVDGIANTHYQVALAGNAAQYTFEMEQIYLTGNPLIYIPLQEQDGLFEGKTLINWPLKEEGDYTRLQIIDPTTGRRLVDEIFLELLERVPGIDLACSTGFDIEIVYRINVGLTIYIENWKVYSDGYILI</sequence>
<name>A0ABQ1LRQ1_9SPHI</name>
<evidence type="ECO:0000313" key="2">
    <source>
        <dbReference type="EMBL" id="GGC28927.1"/>
    </source>
</evidence>
<dbReference type="Gene3D" id="2.60.40.2100">
    <property type="match status" value="1"/>
</dbReference>
<dbReference type="EMBL" id="BMIK01000006">
    <property type="protein sequence ID" value="GGC28927.1"/>
    <property type="molecule type" value="Genomic_DNA"/>
</dbReference>
<evidence type="ECO:0000313" key="3">
    <source>
        <dbReference type="Proteomes" id="UP000597338"/>
    </source>
</evidence>
<proteinExistence type="inferred from homology"/>
<evidence type="ECO:0008006" key="4">
    <source>
        <dbReference type="Google" id="ProtNLM"/>
    </source>
</evidence>
<reference evidence="3" key="1">
    <citation type="journal article" date="2019" name="Int. J. Syst. Evol. Microbiol.">
        <title>The Global Catalogue of Microorganisms (GCM) 10K type strain sequencing project: providing services to taxonomists for standard genome sequencing and annotation.</title>
        <authorList>
            <consortium name="The Broad Institute Genomics Platform"/>
            <consortium name="The Broad Institute Genome Sequencing Center for Infectious Disease"/>
            <person name="Wu L."/>
            <person name="Ma J."/>
        </authorList>
    </citation>
    <scope>NUCLEOTIDE SEQUENCE [LARGE SCALE GENOMIC DNA]</scope>
    <source>
        <strain evidence="3">CGMCC 1.15342</strain>
    </source>
</reference>
<gene>
    <name evidence="2" type="ORF">GCM10011386_21180</name>
</gene>
<comment type="similarity">
    <text evidence="1">Belongs to the bacteroidetes fimbrillin superfamily. FimB/Mfa2 family.</text>
</comment>
<dbReference type="InterPro" id="IPR014941">
    <property type="entry name" value="FimB/Mfa2/Mfa3"/>
</dbReference>
<accession>A0ABQ1LRQ1</accession>
<organism evidence="2 3">
    <name type="scientific">Parapedobacter defluvii</name>
    <dbReference type="NCBI Taxonomy" id="2045106"/>
    <lineage>
        <taxon>Bacteria</taxon>
        <taxon>Pseudomonadati</taxon>
        <taxon>Bacteroidota</taxon>
        <taxon>Sphingobacteriia</taxon>
        <taxon>Sphingobacteriales</taxon>
        <taxon>Sphingobacteriaceae</taxon>
        <taxon>Parapedobacter</taxon>
    </lineage>
</organism>